<comment type="caution">
    <text evidence="2">The sequence shown here is derived from an EMBL/GenBank/DDBJ whole genome shotgun (WGS) entry which is preliminary data.</text>
</comment>
<dbReference type="AlphaFoldDB" id="A0A368H853"/>
<evidence type="ECO:0000313" key="3">
    <source>
        <dbReference type="Proteomes" id="UP000252519"/>
    </source>
</evidence>
<dbReference type="STRING" id="29170.A0A368H853"/>
<proteinExistence type="predicted"/>
<organism evidence="2 3">
    <name type="scientific">Ancylostoma caninum</name>
    <name type="common">Dog hookworm</name>
    <dbReference type="NCBI Taxonomy" id="29170"/>
    <lineage>
        <taxon>Eukaryota</taxon>
        <taxon>Metazoa</taxon>
        <taxon>Ecdysozoa</taxon>
        <taxon>Nematoda</taxon>
        <taxon>Chromadorea</taxon>
        <taxon>Rhabditida</taxon>
        <taxon>Rhabditina</taxon>
        <taxon>Rhabditomorpha</taxon>
        <taxon>Strongyloidea</taxon>
        <taxon>Ancylostomatidae</taxon>
        <taxon>Ancylostomatinae</taxon>
        <taxon>Ancylostoma</taxon>
    </lineage>
</organism>
<reference evidence="2 3" key="1">
    <citation type="submission" date="2014-10" db="EMBL/GenBank/DDBJ databases">
        <title>Draft genome of the hookworm Ancylostoma caninum.</title>
        <authorList>
            <person name="Mitreva M."/>
        </authorList>
    </citation>
    <scope>NUCLEOTIDE SEQUENCE [LARGE SCALE GENOMIC DNA]</scope>
    <source>
        <strain evidence="2 3">Baltimore</strain>
    </source>
</reference>
<keyword evidence="3" id="KW-1185">Reference proteome</keyword>
<dbReference type="EMBL" id="JOJR01000012">
    <property type="protein sequence ID" value="RCN51530.1"/>
    <property type="molecule type" value="Genomic_DNA"/>
</dbReference>
<dbReference type="Proteomes" id="UP000252519">
    <property type="component" value="Unassembled WGS sequence"/>
</dbReference>
<evidence type="ECO:0000313" key="2">
    <source>
        <dbReference type="EMBL" id="RCN51530.1"/>
    </source>
</evidence>
<dbReference type="OrthoDB" id="5871327at2759"/>
<name>A0A368H853_ANCCA</name>
<accession>A0A368H853</accession>
<gene>
    <name evidence="2" type="ORF">ANCCAN_02196</name>
</gene>
<protein>
    <submittedName>
        <fullName evidence="2">Uncharacterized protein</fullName>
    </submittedName>
</protein>
<sequence>MRTRTTPLRTKSRSSAHLRSLTWNVCLPAADINSWHAVDTPPRPLHFLNTSPRKMLHLLICAFVPLAAAQYSNTQTGSQSSYSEPGYLPDYQGDQYTNPQRIAETQALNKPFFDTLGYKPPAPPPSLASGQVPQTSGGYAPSYAGQNPQIGGGYAPTSTYTGAGFNPSIPYSGVSSSSPFQGGSNYGSNVGGGAMPYGGQQAQATGNFGIGAMPYSSTQAPFVGGFGGAMPFGGQQQAPPNGGYGGGAAQYGNQQSMPNGSYGGGATSYGSDQYQSSVPIGGRAARTNRS</sequence>
<evidence type="ECO:0000256" key="1">
    <source>
        <dbReference type="SAM" id="MobiDB-lite"/>
    </source>
</evidence>
<feature type="region of interest" description="Disordered" evidence="1">
    <location>
        <begin position="235"/>
        <end position="290"/>
    </location>
</feature>